<dbReference type="GO" id="GO:0007131">
    <property type="term" value="P:reciprocal meiotic recombination"/>
    <property type="evidence" value="ECO:0007669"/>
    <property type="project" value="InterPro"/>
</dbReference>
<dbReference type="GO" id="GO:0019789">
    <property type="term" value="F:SUMO transferase activity"/>
    <property type="evidence" value="ECO:0007669"/>
    <property type="project" value="InterPro"/>
</dbReference>
<dbReference type="HOGENOM" id="CLU_816768_0_0_1"/>
<feature type="compositionally biased region" description="Polar residues" evidence="2">
    <location>
        <begin position="178"/>
        <end position="201"/>
    </location>
</feature>
<organism evidence="4 5">
    <name type="scientific">Sphaerobolus stellatus (strain SS14)</name>
    <dbReference type="NCBI Taxonomy" id="990650"/>
    <lineage>
        <taxon>Eukaryota</taxon>
        <taxon>Fungi</taxon>
        <taxon>Dikarya</taxon>
        <taxon>Basidiomycota</taxon>
        <taxon>Agaricomycotina</taxon>
        <taxon>Agaricomycetes</taxon>
        <taxon>Phallomycetidae</taxon>
        <taxon>Geastrales</taxon>
        <taxon>Sphaerobolaceae</taxon>
        <taxon>Sphaerobolus</taxon>
    </lineage>
</organism>
<feature type="domain" description="RING-type" evidence="3">
    <location>
        <begin position="17"/>
        <end position="64"/>
    </location>
</feature>
<sequence>MSSVNAAREFEYWDYVHCAICFMPFVVDPTAPGAIPTTPFWLTECGHTICNGHLKSDQSCPACGAGTIQLIPLQKDIPAPMSDWFRSIPHALDGMAGAAKFQQEAMASLIRFYKRKCSQYRATAKRVNEVESRNKQLQSKVDQLEKELEQLRNRVGPPNSSWNERPQYQNSEERYNPGNFQNANGKRPMTTSRGEQSTHRQVTPRPPRLTLPPEHQPPPFPTETTAVVQGATHERPGTGRFEQYAYQTSDTPMRPLPVRHQQQTHIPRSEEQISGYSNHDATQTVSTRQSNQAQMRQMRMPPPPTPILPYVSGDPRRRSTGQGQFRPMHSTRELQYTWYL</sequence>
<dbReference type="AlphaFoldDB" id="A0A0C9VS58"/>
<evidence type="ECO:0000256" key="2">
    <source>
        <dbReference type="SAM" id="MobiDB-lite"/>
    </source>
</evidence>
<dbReference type="GO" id="GO:0016925">
    <property type="term" value="P:protein sumoylation"/>
    <property type="evidence" value="ECO:0007669"/>
    <property type="project" value="TreeGrafter"/>
</dbReference>
<dbReference type="EMBL" id="KN837138">
    <property type="protein sequence ID" value="KIJ41250.1"/>
    <property type="molecule type" value="Genomic_DNA"/>
</dbReference>
<dbReference type="GO" id="GO:0007129">
    <property type="term" value="P:homologous chromosome pairing at meiosis"/>
    <property type="evidence" value="ECO:0007669"/>
    <property type="project" value="TreeGrafter"/>
</dbReference>
<feature type="region of interest" description="Disordered" evidence="2">
    <location>
        <begin position="151"/>
        <end position="236"/>
    </location>
</feature>
<evidence type="ECO:0000313" key="4">
    <source>
        <dbReference type="EMBL" id="KIJ41250.1"/>
    </source>
</evidence>
<keyword evidence="1" id="KW-0469">Meiosis</keyword>
<accession>A0A0C9VS58</accession>
<gene>
    <name evidence="4" type="ORF">M422DRAFT_48726</name>
</gene>
<feature type="compositionally biased region" description="Polar residues" evidence="2">
    <location>
        <begin position="158"/>
        <end position="170"/>
    </location>
</feature>
<reference evidence="4 5" key="1">
    <citation type="submission" date="2014-06" db="EMBL/GenBank/DDBJ databases">
        <title>Evolutionary Origins and Diversification of the Mycorrhizal Mutualists.</title>
        <authorList>
            <consortium name="DOE Joint Genome Institute"/>
            <consortium name="Mycorrhizal Genomics Consortium"/>
            <person name="Kohler A."/>
            <person name="Kuo A."/>
            <person name="Nagy L.G."/>
            <person name="Floudas D."/>
            <person name="Copeland A."/>
            <person name="Barry K.W."/>
            <person name="Cichocki N."/>
            <person name="Veneault-Fourrey C."/>
            <person name="LaButti K."/>
            <person name="Lindquist E.A."/>
            <person name="Lipzen A."/>
            <person name="Lundell T."/>
            <person name="Morin E."/>
            <person name="Murat C."/>
            <person name="Riley R."/>
            <person name="Ohm R."/>
            <person name="Sun H."/>
            <person name="Tunlid A."/>
            <person name="Henrissat B."/>
            <person name="Grigoriev I.V."/>
            <person name="Hibbett D.S."/>
            <person name="Martin F."/>
        </authorList>
    </citation>
    <scope>NUCLEOTIDE SEQUENCE [LARGE SCALE GENOMIC DNA]</scope>
    <source>
        <strain evidence="4 5">SS14</strain>
    </source>
</reference>
<dbReference type="OrthoDB" id="2535391at2759"/>
<name>A0A0C9VS58_SPHS4</name>
<dbReference type="GO" id="GO:0000795">
    <property type="term" value="C:synaptonemal complex"/>
    <property type="evidence" value="ECO:0007669"/>
    <property type="project" value="InterPro"/>
</dbReference>
<dbReference type="Pfam" id="PF14634">
    <property type="entry name" value="zf-RING_5"/>
    <property type="match status" value="1"/>
</dbReference>
<keyword evidence="5" id="KW-1185">Reference proteome</keyword>
<dbReference type="Proteomes" id="UP000054279">
    <property type="component" value="Unassembled WGS sequence"/>
</dbReference>
<protein>
    <recommendedName>
        <fullName evidence="3">RING-type domain-containing protein</fullName>
    </recommendedName>
</protein>
<dbReference type="InterPro" id="IPR042123">
    <property type="entry name" value="Zip3/RNF212-like"/>
</dbReference>
<dbReference type="PANTHER" id="PTHR22663:SF17">
    <property type="entry name" value="RING FINGER PROTEIN NARYA-RELATED"/>
    <property type="match status" value="1"/>
</dbReference>
<dbReference type="PANTHER" id="PTHR22663">
    <property type="entry name" value="RING FINGER PROTEIN NARYA-RELATED"/>
    <property type="match status" value="1"/>
</dbReference>
<dbReference type="SUPFAM" id="SSF57850">
    <property type="entry name" value="RING/U-box"/>
    <property type="match status" value="1"/>
</dbReference>
<evidence type="ECO:0000313" key="5">
    <source>
        <dbReference type="Proteomes" id="UP000054279"/>
    </source>
</evidence>
<evidence type="ECO:0000259" key="3">
    <source>
        <dbReference type="Pfam" id="PF14634"/>
    </source>
</evidence>
<feature type="compositionally biased region" description="Pro residues" evidence="2">
    <location>
        <begin position="204"/>
        <end position="221"/>
    </location>
</feature>
<evidence type="ECO:0000256" key="1">
    <source>
        <dbReference type="ARBA" id="ARBA00023254"/>
    </source>
</evidence>
<dbReference type="InterPro" id="IPR001841">
    <property type="entry name" value="Znf_RING"/>
</dbReference>
<dbReference type="Gene3D" id="1.20.5.170">
    <property type="match status" value="1"/>
</dbReference>
<proteinExistence type="predicted"/>